<comment type="caution">
    <text evidence="1">The sequence shown here is derived from an EMBL/GenBank/DDBJ whole genome shotgun (WGS) entry which is preliminary data.</text>
</comment>
<sequence>MKLLVAGIIYPTSNNQWVSLVQVVPKKFGITIVKNQNNELVPSSVQNSWREPLAPTYLRAERNQSQRSFGGIQT</sequence>
<gene>
    <name evidence="1" type="ORF">CR513_18814</name>
</gene>
<protein>
    <submittedName>
        <fullName evidence="1">Uncharacterized protein</fullName>
    </submittedName>
</protein>
<reference evidence="1" key="1">
    <citation type="submission" date="2018-05" db="EMBL/GenBank/DDBJ databases">
        <title>Draft genome of Mucuna pruriens seed.</title>
        <authorList>
            <person name="Nnadi N.E."/>
            <person name="Vos R."/>
            <person name="Hasami M.H."/>
            <person name="Devisetty U.K."/>
            <person name="Aguiy J.C."/>
        </authorList>
    </citation>
    <scope>NUCLEOTIDE SEQUENCE [LARGE SCALE GENOMIC DNA]</scope>
    <source>
        <strain evidence="1">JCA_2017</strain>
    </source>
</reference>
<organism evidence="1 2">
    <name type="scientific">Mucuna pruriens</name>
    <name type="common">Velvet bean</name>
    <name type="synonym">Dolichos pruriens</name>
    <dbReference type="NCBI Taxonomy" id="157652"/>
    <lineage>
        <taxon>Eukaryota</taxon>
        <taxon>Viridiplantae</taxon>
        <taxon>Streptophyta</taxon>
        <taxon>Embryophyta</taxon>
        <taxon>Tracheophyta</taxon>
        <taxon>Spermatophyta</taxon>
        <taxon>Magnoliopsida</taxon>
        <taxon>eudicotyledons</taxon>
        <taxon>Gunneridae</taxon>
        <taxon>Pentapetalae</taxon>
        <taxon>rosids</taxon>
        <taxon>fabids</taxon>
        <taxon>Fabales</taxon>
        <taxon>Fabaceae</taxon>
        <taxon>Papilionoideae</taxon>
        <taxon>50 kb inversion clade</taxon>
        <taxon>NPAAA clade</taxon>
        <taxon>indigoferoid/millettioid clade</taxon>
        <taxon>Phaseoleae</taxon>
        <taxon>Mucuna</taxon>
    </lineage>
</organism>
<feature type="non-terminal residue" evidence="1">
    <location>
        <position position="74"/>
    </location>
</feature>
<evidence type="ECO:0000313" key="2">
    <source>
        <dbReference type="Proteomes" id="UP000257109"/>
    </source>
</evidence>
<accession>A0A371H646</accession>
<feature type="non-terminal residue" evidence="1">
    <location>
        <position position="1"/>
    </location>
</feature>
<name>A0A371H646_MUCPR</name>
<dbReference type="Proteomes" id="UP000257109">
    <property type="component" value="Unassembled WGS sequence"/>
</dbReference>
<proteinExistence type="predicted"/>
<dbReference type="EMBL" id="QJKJ01003482">
    <property type="protein sequence ID" value="RDX98292.1"/>
    <property type="molecule type" value="Genomic_DNA"/>
</dbReference>
<keyword evidence="2" id="KW-1185">Reference proteome</keyword>
<evidence type="ECO:0000313" key="1">
    <source>
        <dbReference type="EMBL" id="RDX98292.1"/>
    </source>
</evidence>
<dbReference type="AlphaFoldDB" id="A0A371H646"/>